<keyword evidence="3" id="KW-0804">Transcription</keyword>
<dbReference type="InterPro" id="IPR019887">
    <property type="entry name" value="Tscrpt_reg_AsnC/Lrp_C"/>
</dbReference>
<evidence type="ECO:0000313" key="5">
    <source>
        <dbReference type="EMBL" id="RBO91163.1"/>
    </source>
</evidence>
<dbReference type="InterPro" id="IPR000485">
    <property type="entry name" value="AsnC-type_HTH_dom"/>
</dbReference>
<protein>
    <submittedName>
        <fullName evidence="5">AsnC family transcriptional regulator</fullName>
    </submittedName>
</protein>
<dbReference type="Gene3D" id="1.10.10.10">
    <property type="entry name" value="Winged helix-like DNA-binding domain superfamily/Winged helix DNA-binding domain"/>
    <property type="match status" value="1"/>
</dbReference>
<reference evidence="5 6" key="1">
    <citation type="submission" date="2018-06" db="EMBL/GenBank/DDBJ databases">
        <title>Genomic Encyclopedia of Type Strains, Phase IV (KMG-IV): sequencing the most valuable type-strain genomes for metagenomic binning, comparative biology and taxonomic classification.</title>
        <authorList>
            <person name="Goeker M."/>
        </authorList>
    </citation>
    <scope>NUCLEOTIDE SEQUENCE [LARGE SCALE GENOMIC DNA]</scope>
    <source>
        <strain evidence="5 6">DSM 25619</strain>
    </source>
</reference>
<keyword evidence="2" id="KW-0238">DNA-binding</keyword>
<evidence type="ECO:0000256" key="2">
    <source>
        <dbReference type="ARBA" id="ARBA00023125"/>
    </source>
</evidence>
<dbReference type="AlphaFoldDB" id="A0A366DM45"/>
<dbReference type="Gene3D" id="3.30.70.920">
    <property type="match status" value="1"/>
</dbReference>
<keyword evidence="6" id="KW-1185">Reference proteome</keyword>
<dbReference type="InterPro" id="IPR036388">
    <property type="entry name" value="WH-like_DNA-bd_sf"/>
</dbReference>
<dbReference type="PANTHER" id="PTHR30154:SF53">
    <property type="entry name" value="HTH-TYPE TRANSCRIPTIONAL REGULATOR LRPC"/>
    <property type="match status" value="1"/>
</dbReference>
<accession>A0A366DM45</accession>
<feature type="domain" description="HTH asnC-type" evidence="4">
    <location>
        <begin position="1"/>
        <end position="54"/>
    </location>
</feature>
<organism evidence="5 6">
    <name type="scientific">Pseudochrobactrum asaccharolyticum</name>
    <dbReference type="NCBI Taxonomy" id="354351"/>
    <lineage>
        <taxon>Bacteria</taxon>
        <taxon>Pseudomonadati</taxon>
        <taxon>Pseudomonadota</taxon>
        <taxon>Alphaproteobacteria</taxon>
        <taxon>Hyphomicrobiales</taxon>
        <taxon>Brucellaceae</taxon>
        <taxon>Pseudochrobactrum</taxon>
    </lineage>
</organism>
<dbReference type="SUPFAM" id="SSF54909">
    <property type="entry name" value="Dimeric alpha+beta barrel"/>
    <property type="match status" value="1"/>
</dbReference>
<dbReference type="PANTHER" id="PTHR30154">
    <property type="entry name" value="LEUCINE-RESPONSIVE REGULATORY PROTEIN"/>
    <property type="match status" value="1"/>
</dbReference>
<evidence type="ECO:0000259" key="4">
    <source>
        <dbReference type="PROSITE" id="PS50956"/>
    </source>
</evidence>
<dbReference type="InterPro" id="IPR011008">
    <property type="entry name" value="Dimeric_a/b-barrel"/>
</dbReference>
<evidence type="ECO:0000256" key="1">
    <source>
        <dbReference type="ARBA" id="ARBA00023015"/>
    </source>
</evidence>
<dbReference type="OrthoDB" id="9809462at2"/>
<name>A0A366DM45_9HYPH</name>
<dbReference type="Pfam" id="PF13404">
    <property type="entry name" value="HTH_AsnC-type"/>
    <property type="match status" value="1"/>
</dbReference>
<sequence>MDDLDQRLISELRINARASIPTLASILGVARGTVQSRMERLIASGMIAGFTVRLKDHGPTDMIRGIMMVELTGRNIKNVIASLRKNPGFAALNITNGSWDLIAEIEVPNMNEFHRLVTTVRAMEGVAKTETHLFLGPA</sequence>
<dbReference type="SMART" id="SM00344">
    <property type="entry name" value="HTH_ASNC"/>
    <property type="match status" value="1"/>
</dbReference>
<evidence type="ECO:0000256" key="3">
    <source>
        <dbReference type="ARBA" id="ARBA00023163"/>
    </source>
</evidence>
<comment type="caution">
    <text evidence="5">The sequence shown here is derived from an EMBL/GenBank/DDBJ whole genome shotgun (WGS) entry which is preliminary data.</text>
</comment>
<proteinExistence type="predicted"/>
<dbReference type="EMBL" id="QNRH01000009">
    <property type="protein sequence ID" value="RBO91163.1"/>
    <property type="molecule type" value="Genomic_DNA"/>
</dbReference>
<dbReference type="InterPro" id="IPR019888">
    <property type="entry name" value="Tscrpt_reg_AsnC-like"/>
</dbReference>
<dbReference type="Proteomes" id="UP000252893">
    <property type="component" value="Unassembled WGS sequence"/>
</dbReference>
<dbReference type="Pfam" id="PF01037">
    <property type="entry name" value="AsnC_trans_reg"/>
    <property type="match status" value="1"/>
</dbReference>
<dbReference type="InterPro" id="IPR036390">
    <property type="entry name" value="WH_DNA-bd_sf"/>
</dbReference>
<dbReference type="SUPFAM" id="SSF46785">
    <property type="entry name" value="Winged helix' DNA-binding domain"/>
    <property type="match status" value="1"/>
</dbReference>
<keyword evidence="1" id="KW-0805">Transcription regulation</keyword>
<dbReference type="RefSeq" id="WP_113945846.1">
    <property type="nucleotide sequence ID" value="NZ_JBHEEG010000010.1"/>
</dbReference>
<dbReference type="GO" id="GO:0005829">
    <property type="term" value="C:cytosol"/>
    <property type="evidence" value="ECO:0007669"/>
    <property type="project" value="TreeGrafter"/>
</dbReference>
<gene>
    <name evidence="5" type="ORF">DFR47_10923</name>
</gene>
<evidence type="ECO:0000313" key="6">
    <source>
        <dbReference type="Proteomes" id="UP000252893"/>
    </source>
</evidence>
<dbReference type="PRINTS" id="PR00033">
    <property type="entry name" value="HTHASNC"/>
</dbReference>
<dbReference type="PROSITE" id="PS50956">
    <property type="entry name" value="HTH_ASNC_2"/>
    <property type="match status" value="1"/>
</dbReference>
<dbReference type="GO" id="GO:0043200">
    <property type="term" value="P:response to amino acid"/>
    <property type="evidence" value="ECO:0007669"/>
    <property type="project" value="TreeGrafter"/>
</dbReference>
<dbReference type="GO" id="GO:0043565">
    <property type="term" value="F:sequence-specific DNA binding"/>
    <property type="evidence" value="ECO:0007669"/>
    <property type="project" value="InterPro"/>
</dbReference>